<dbReference type="PANTHER" id="PTHR30055:SF220">
    <property type="entry name" value="TETR-FAMILY REGULATORY PROTEIN"/>
    <property type="match status" value="1"/>
</dbReference>
<dbReference type="SUPFAM" id="SSF46689">
    <property type="entry name" value="Homeodomain-like"/>
    <property type="match status" value="1"/>
</dbReference>
<dbReference type="AlphaFoldDB" id="A0A160KPQ3"/>
<evidence type="ECO:0000313" key="7">
    <source>
        <dbReference type="Proteomes" id="UP000077071"/>
    </source>
</evidence>
<dbReference type="InterPro" id="IPR036271">
    <property type="entry name" value="Tet_transcr_reg_TetR-rel_C_sf"/>
</dbReference>
<dbReference type="SUPFAM" id="SSF48498">
    <property type="entry name" value="Tetracyclin repressor-like, C-terminal domain"/>
    <property type="match status" value="1"/>
</dbReference>
<dbReference type="PRINTS" id="PR00455">
    <property type="entry name" value="HTHTETR"/>
</dbReference>
<dbReference type="STRING" id="33888.A6122_0084"/>
<evidence type="ECO:0000256" key="4">
    <source>
        <dbReference type="PROSITE-ProRule" id="PRU00335"/>
    </source>
</evidence>
<dbReference type="Gene3D" id="1.10.357.10">
    <property type="entry name" value="Tetracycline Repressor, domain 2"/>
    <property type="match status" value="1"/>
</dbReference>
<dbReference type="InterPro" id="IPR025996">
    <property type="entry name" value="MT1864/Rv1816-like_C"/>
</dbReference>
<dbReference type="PROSITE" id="PS50977">
    <property type="entry name" value="HTH_TETR_2"/>
    <property type="match status" value="1"/>
</dbReference>
<evidence type="ECO:0000256" key="1">
    <source>
        <dbReference type="ARBA" id="ARBA00023015"/>
    </source>
</evidence>
<evidence type="ECO:0000259" key="5">
    <source>
        <dbReference type="PROSITE" id="PS50977"/>
    </source>
</evidence>
<dbReference type="PANTHER" id="PTHR30055">
    <property type="entry name" value="HTH-TYPE TRANSCRIPTIONAL REGULATOR RUTR"/>
    <property type="match status" value="1"/>
</dbReference>
<feature type="domain" description="HTH tetR-type" evidence="5">
    <location>
        <begin position="1"/>
        <end position="55"/>
    </location>
</feature>
<gene>
    <name evidence="6" type="ORF">A6122_0084</name>
</gene>
<dbReference type="EMBL" id="CP015515">
    <property type="protein sequence ID" value="AND15253.1"/>
    <property type="molecule type" value="Genomic_DNA"/>
</dbReference>
<dbReference type="PATRIC" id="fig|33888.3.peg.101"/>
<evidence type="ECO:0000256" key="3">
    <source>
        <dbReference type="ARBA" id="ARBA00023163"/>
    </source>
</evidence>
<keyword evidence="7" id="KW-1185">Reference proteome</keyword>
<sequence length="207" mass="21790">MLAAADELLESGGPEAVTLRAVGERAGVSRSAPYRHFSSKADLLTALALGTLAELGSRIRTGGGEDAAGSRLRGGCLGYLDWALEHPQHYLLVFGAAPMIDPPTAIEAAADDGLRALQELIGLTGDTGKQDDASPRERATALWALLHGLVHLQIGGHLHEPRTLDGDTRLTELVDLALWSWGVRVTAQAVAPEATGPNGRRGVRGIR</sequence>
<feature type="DNA-binding region" description="H-T-H motif" evidence="4">
    <location>
        <begin position="18"/>
        <end position="37"/>
    </location>
</feature>
<dbReference type="InterPro" id="IPR001647">
    <property type="entry name" value="HTH_TetR"/>
</dbReference>
<dbReference type="InterPro" id="IPR050109">
    <property type="entry name" value="HTH-type_TetR-like_transc_reg"/>
</dbReference>
<evidence type="ECO:0000313" key="6">
    <source>
        <dbReference type="EMBL" id="AND15253.1"/>
    </source>
</evidence>
<dbReference type="GO" id="GO:0003700">
    <property type="term" value="F:DNA-binding transcription factor activity"/>
    <property type="evidence" value="ECO:0007669"/>
    <property type="project" value="TreeGrafter"/>
</dbReference>
<dbReference type="Proteomes" id="UP000077071">
    <property type="component" value="Chromosome"/>
</dbReference>
<keyword evidence="3" id="KW-0804">Transcription</keyword>
<dbReference type="Pfam" id="PF00440">
    <property type="entry name" value="TetR_N"/>
    <property type="match status" value="1"/>
</dbReference>
<keyword evidence="1" id="KW-0805">Transcription regulation</keyword>
<reference evidence="6 7" key="1">
    <citation type="submission" date="2016-05" db="EMBL/GenBank/DDBJ databases">
        <title>Complete genome sequence of Rathayibacter tritici NCPPB 1953.</title>
        <authorList>
            <person name="Park J."/>
            <person name="Lee H.-H."/>
            <person name="Lee S.-W."/>
            <person name="Seo Y.-S."/>
        </authorList>
    </citation>
    <scope>NUCLEOTIDE SEQUENCE [LARGE SCALE GENOMIC DNA]</scope>
    <source>
        <strain evidence="6 7">NCPPB 1953</strain>
    </source>
</reference>
<evidence type="ECO:0000256" key="2">
    <source>
        <dbReference type="ARBA" id="ARBA00023125"/>
    </source>
</evidence>
<organism evidence="6 7">
    <name type="scientific">Rathayibacter tritici</name>
    <dbReference type="NCBI Taxonomy" id="33888"/>
    <lineage>
        <taxon>Bacteria</taxon>
        <taxon>Bacillati</taxon>
        <taxon>Actinomycetota</taxon>
        <taxon>Actinomycetes</taxon>
        <taxon>Micrococcales</taxon>
        <taxon>Microbacteriaceae</taxon>
        <taxon>Rathayibacter</taxon>
    </lineage>
</organism>
<accession>A0A160KPQ3</accession>
<dbReference type="Pfam" id="PF13305">
    <property type="entry name" value="TetR_C_33"/>
    <property type="match status" value="1"/>
</dbReference>
<dbReference type="InterPro" id="IPR009057">
    <property type="entry name" value="Homeodomain-like_sf"/>
</dbReference>
<dbReference type="KEGG" id="rtn:A6122_0084"/>
<name>A0A160KPQ3_9MICO</name>
<protein>
    <submittedName>
        <fullName evidence="6">TetR family transcriptional regulator</fullName>
    </submittedName>
</protein>
<dbReference type="GO" id="GO:0000976">
    <property type="term" value="F:transcription cis-regulatory region binding"/>
    <property type="evidence" value="ECO:0007669"/>
    <property type="project" value="TreeGrafter"/>
</dbReference>
<proteinExistence type="predicted"/>
<keyword evidence="2 4" id="KW-0238">DNA-binding</keyword>